<dbReference type="EMBL" id="LXQA011324223">
    <property type="protein sequence ID" value="MCI93254.1"/>
    <property type="molecule type" value="Genomic_DNA"/>
</dbReference>
<feature type="non-terminal residue" evidence="2">
    <location>
        <position position="1"/>
    </location>
</feature>
<evidence type="ECO:0000256" key="1">
    <source>
        <dbReference type="SAM" id="MobiDB-lite"/>
    </source>
</evidence>
<dbReference type="Proteomes" id="UP000265520">
    <property type="component" value="Unassembled WGS sequence"/>
</dbReference>
<feature type="region of interest" description="Disordered" evidence="1">
    <location>
        <begin position="1"/>
        <end position="23"/>
    </location>
</feature>
<protein>
    <submittedName>
        <fullName evidence="2">Uncharacterized protein</fullName>
    </submittedName>
</protein>
<name>A0A392VXZ5_9FABA</name>
<feature type="compositionally biased region" description="Basic residues" evidence="1">
    <location>
        <begin position="11"/>
        <end position="21"/>
    </location>
</feature>
<dbReference type="AlphaFoldDB" id="A0A392VXZ5"/>
<evidence type="ECO:0000313" key="3">
    <source>
        <dbReference type="Proteomes" id="UP000265520"/>
    </source>
</evidence>
<organism evidence="2 3">
    <name type="scientific">Trifolium medium</name>
    <dbReference type="NCBI Taxonomy" id="97028"/>
    <lineage>
        <taxon>Eukaryota</taxon>
        <taxon>Viridiplantae</taxon>
        <taxon>Streptophyta</taxon>
        <taxon>Embryophyta</taxon>
        <taxon>Tracheophyta</taxon>
        <taxon>Spermatophyta</taxon>
        <taxon>Magnoliopsida</taxon>
        <taxon>eudicotyledons</taxon>
        <taxon>Gunneridae</taxon>
        <taxon>Pentapetalae</taxon>
        <taxon>rosids</taxon>
        <taxon>fabids</taxon>
        <taxon>Fabales</taxon>
        <taxon>Fabaceae</taxon>
        <taxon>Papilionoideae</taxon>
        <taxon>50 kb inversion clade</taxon>
        <taxon>NPAAA clade</taxon>
        <taxon>Hologalegina</taxon>
        <taxon>IRL clade</taxon>
        <taxon>Trifolieae</taxon>
        <taxon>Trifolium</taxon>
    </lineage>
</organism>
<sequence>RAAQTNPARSASHRRQQHKAARSAALLCAQRSHLQHPAERDFQMKMGQ</sequence>
<proteinExistence type="predicted"/>
<evidence type="ECO:0000313" key="2">
    <source>
        <dbReference type="EMBL" id="MCI93254.1"/>
    </source>
</evidence>
<keyword evidence="3" id="KW-1185">Reference proteome</keyword>
<reference evidence="2 3" key="1">
    <citation type="journal article" date="2018" name="Front. Plant Sci.">
        <title>Red Clover (Trifolium pratense) and Zigzag Clover (T. medium) - A Picture of Genomic Similarities and Differences.</title>
        <authorList>
            <person name="Dluhosova J."/>
            <person name="Istvanek J."/>
            <person name="Nedelnik J."/>
            <person name="Repkova J."/>
        </authorList>
    </citation>
    <scope>NUCLEOTIDE SEQUENCE [LARGE SCALE GENOMIC DNA]</scope>
    <source>
        <strain evidence="3">cv. 10/8</strain>
        <tissue evidence="2">Leaf</tissue>
    </source>
</reference>
<accession>A0A392VXZ5</accession>
<comment type="caution">
    <text evidence="2">The sequence shown here is derived from an EMBL/GenBank/DDBJ whole genome shotgun (WGS) entry which is preliminary data.</text>
</comment>